<feature type="binding site" description="axial binding residue" evidence="13">
    <location>
        <position position="445"/>
    </location>
    <ligand>
        <name>heme</name>
        <dbReference type="ChEBI" id="CHEBI:30413"/>
    </ligand>
    <ligandPart>
        <name>Fe</name>
        <dbReference type="ChEBI" id="CHEBI:18248"/>
    </ligandPart>
</feature>
<dbReference type="Pfam" id="PF00067">
    <property type="entry name" value="p450"/>
    <property type="match status" value="1"/>
</dbReference>
<name>A0A0D0B1V1_9AGAM</name>
<dbReference type="AlphaFoldDB" id="A0A0D0B1V1"/>
<dbReference type="STRING" id="930992.A0A0D0B1V1"/>
<evidence type="ECO:0000256" key="10">
    <source>
        <dbReference type="ARBA" id="ARBA00023004"/>
    </source>
</evidence>
<keyword evidence="5 13" id="KW-0349">Heme</keyword>
<evidence type="ECO:0000256" key="2">
    <source>
        <dbReference type="ARBA" id="ARBA00004167"/>
    </source>
</evidence>
<dbReference type="InterPro" id="IPR050364">
    <property type="entry name" value="Cytochrome_P450_fung"/>
</dbReference>
<comment type="cofactor">
    <cofactor evidence="1 13">
        <name>heme</name>
        <dbReference type="ChEBI" id="CHEBI:30413"/>
    </cofactor>
</comment>
<dbReference type="GO" id="GO:0005506">
    <property type="term" value="F:iron ion binding"/>
    <property type="evidence" value="ECO:0007669"/>
    <property type="project" value="InterPro"/>
</dbReference>
<evidence type="ECO:0000256" key="11">
    <source>
        <dbReference type="ARBA" id="ARBA00023033"/>
    </source>
</evidence>
<keyword evidence="8" id="KW-1133">Transmembrane helix</keyword>
<keyword evidence="10 13" id="KW-0408">Iron</keyword>
<dbReference type="OrthoDB" id="2789670at2759"/>
<dbReference type="PRINTS" id="PR00463">
    <property type="entry name" value="EP450I"/>
</dbReference>
<comment type="subcellular location">
    <subcellularLocation>
        <location evidence="2">Membrane</location>
        <topology evidence="2">Single-pass membrane protein</topology>
    </subcellularLocation>
</comment>
<dbReference type="PROSITE" id="PS00086">
    <property type="entry name" value="CYTOCHROME_P450"/>
    <property type="match status" value="1"/>
</dbReference>
<accession>A0A0D0B1V1</accession>
<dbReference type="InterPro" id="IPR036396">
    <property type="entry name" value="Cyt_P450_sf"/>
</dbReference>
<evidence type="ECO:0000256" key="13">
    <source>
        <dbReference type="PIRSR" id="PIRSR602401-1"/>
    </source>
</evidence>
<evidence type="ECO:0000256" key="9">
    <source>
        <dbReference type="ARBA" id="ARBA00023002"/>
    </source>
</evidence>
<keyword evidence="9 14" id="KW-0560">Oxidoreductase</keyword>
<dbReference type="PANTHER" id="PTHR46300:SF2">
    <property type="entry name" value="CYTOCHROME P450 MONOOXYGENASE ALNH-RELATED"/>
    <property type="match status" value="1"/>
</dbReference>
<reference evidence="15 16" key="1">
    <citation type="submission" date="2014-04" db="EMBL/GenBank/DDBJ databases">
        <authorList>
            <consortium name="DOE Joint Genome Institute"/>
            <person name="Kuo A."/>
            <person name="Ruytinx J."/>
            <person name="Rineau F."/>
            <person name="Colpaert J."/>
            <person name="Kohler A."/>
            <person name="Nagy L.G."/>
            <person name="Floudas D."/>
            <person name="Copeland A."/>
            <person name="Barry K.W."/>
            <person name="Cichocki N."/>
            <person name="Veneault-Fourrey C."/>
            <person name="LaButti K."/>
            <person name="Lindquist E.A."/>
            <person name="Lipzen A."/>
            <person name="Lundell T."/>
            <person name="Morin E."/>
            <person name="Murat C."/>
            <person name="Sun H."/>
            <person name="Tunlid A."/>
            <person name="Henrissat B."/>
            <person name="Grigoriev I.V."/>
            <person name="Hibbett D.S."/>
            <person name="Martin F."/>
            <person name="Nordberg H.P."/>
            <person name="Cantor M.N."/>
            <person name="Hua S.X."/>
        </authorList>
    </citation>
    <scope>NUCLEOTIDE SEQUENCE [LARGE SCALE GENOMIC DNA]</scope>
    <source>
        <strain evidence="15 16">UH-Slu-Lm8-n1</strain>
    </source>
</reference>
<dbReference type="EMBL" id="KN835200">
    <property type="protein sequence ID" value="KIK43979.1"/>
    <property type="molecule type" value="Genomic_DNA"/>
</dbReference>
<evidence type="ECO:0000256" key="12">
    <source>
        <dbReference type="ARBA" id="ARBA00023136"/>
    </source>
</evidence>
<dbReference type="CDD" id="cd11065">
    <property type="entry name" value="CYP64-like"/>
    <property type="match status" value="1"/>
</dbReference>
<comment type="pathway">
    <text evidence="3">Secondary metabolite biosynthesis.</text>
</comment>
<evidence type="ECO:0000256" key="14">
    <source>
        <dbReference type="RuleBase" id="RU000461"/>
    </source>
</evidence>
<dbReference type="GO" id="GO:0020037">
    <property type="term" value="F:heme binding"/>
    <property type="evidence" value="ECO:0007669"/>
    <property type="project" value="InterPro"/>
</dbReference>
<organism evidence="15 16">
    <name type="scientific">Suillus luteus UH-Slu-Lm8-n1</name>
    <dbReference type="NCBI Taxonomy" id="930992"/>
    <lineage>
        <taxon>Eukaryota</taxon>
        <taxon>Fungi</taxon>
        <taxon>Dikarya</taxon>
        <taxon>Basidiomycota</taxon>
        <taxon>Agaricomycotina</taxon>
        <taxon>Agaricomycetes</taxon>
        <taxon>Agaricomycetidae</taxon>
        <taxon>Boletales</taxon>
        <taxon>Suillineae</taxon>
        <taxon>Suillaceae</taxon>
        <taxon>Suillus</taxon>
    </lineage>
</organism>
<evidence type="ECO:0000256" key="5">
    <source>
        <dbReference type="ARBA" id="ARBA00022617"/>
    </source>
</evidence>
<keyword evidence="7 13" id="KW-0479">Metal-binding</keyword>
<evidence type="ECO:0008006" key="17">
    <source>
        <dbReference type="Google" id="ProtNLM"/>
    </source>
</evidence>
<evidence type="ECO:0000256" key="7">
    <source>
        <dbReference type="ARBA" id="ARBA00022723"/>
    </source>
</evidence>
<proteinExistence type="inferred from homology"/>
<dbReference type="InterPro" id="IPR002401">
    <property type="entry name" value="Cyt_P450_E_grp-I"/>
</dbReference>
<sequence length="517" mass="57639">MSTNLSLFTASALGGATALILALVIARRRASNSGSLPYPPGPKPLPVIGNVLHISLTEPWLAYTAWKKIYGDLIRVRLMGQEFVIINSEKTARALLDHRSAIYSDRPVLSTRKFFGIEWLTVLLHYGAELRSHRKLFHHALQAESSIGQREIYLHRARSLLASLLHDPEGFEAHIRSFVAAIIMGITYGYEVQPENDPYVSAVLELNGILTKGLTPEKSAILLAFPFLARIPTWFPGASFQREALHSRQLAQRVLNAPFEFTKSQIEAGIAPQSLVFDCLTQMDEDNHEDQEFAIKATAATVFIAGFETSTSLLHGFILAMILYPRVQAKAQAEIDTVVDSTRLPTFEDRPSLPYVEAILREILRWMPSLPLAVPHATSDDDVFEGYFIPKGACVTLNLWAINRDEEKYTDPDEFRPERHFAPDGSLLSDLISDNVAFGLGRRICPGRFAAESILWAGIVSILATLRIEKAQGIDGHDINVKKQFTTGFSIRCLPFRCAVVGRSAQKEKLVREYLDS</sequence>
<evidence type="ECO:0000256" key="4">
    <source>
        <dbReference type="ARBA" id="ARBA00010617"/>
    </source>
</evidence>
<evidence type="ECO:0000256" key="8">
    <source>
        <dbReference type="ARBA" id="ARBA00022989"/>
    </source>
</evidence>
<keyword evidence="12" id="KW-0472">Membrane</keyword>
<evidence type="ECO:0000256" key="1">
    <source>
        <dbReference type="ARBA" id="ARBA00001971"/>
    </source>
</evidence>
<keyword evidence="6" id="KW-0812">Transmembrane</keyword>
<evidence type="ECO:0000313" key="16">
    <source>
        <dbReference type="Proteomes" id="UP000054485"/>
    </source>
</evidence>
<dbReference type="InterPro" id="IPR017972">
    <property type="entry name" value="Cyt_P450_CS"/>
</dbReference>
<dbReference type="InterPro" id="IPR001128">
    <property type="entry name" value="Cyt_P450"/>
</dbReference>
<dbReference type="GO" id="GO:0016020">
    <property type="term" value="C:membrane"/>
    <property type="evidence" value="ECO:0007669"/>
    <property type="project" value="UniProtKB-SubCell"/>
</dbReference>
<comment type="similarity">
    <text evidence="4 14">Belongs to the cytochrome P450 family.</text>
</comment>
<gene>
    <name evidence="15" type="ORF">CY34DRAFT_664203</name>
</gene>
<dbReference type="PANTHER" id="PTHR46300">
    <property type="entry name" value="P450, PUTATIVE (EUROFUNG)-RELATED-RELATED"/>
    <property type="match status" value="1"/>
</dbReference>
<keyword evidence="16" id="KW-1185">Reference proteome</keyword>
<dbReference type="SUPFAM" id="SSF48264">
    <property type="entry name" value="Cytochrome P450"/>
    <property type="match status" value="1"/>
</dbReference>
<dbReference type="InParanoid" id="A0A0D0B1V1"/>
<evidence type="ECO:0000313" key="15">
    <source>
        <dbReference type="EMBL" id="KIK43979.1"/>
    </source>
</evidence>
<keyword evidence="11 14" id="KW-0503">Monooxygenase</keyword>
<protein>
    <recommendedName>
        <fullName evidence="17">Cytochrome P450</fullName>
    </recommendedName>
</protein>
<dbReference type="GO" id="GO:0004497">
    <property type="term" value="F:monooxygenase activity"/>
    <property type="evidence" value="ECO:0007669"/>
    <property type="project" value="UniProtKB-KW"/>
</dbReference>
<evidence type="ECO:0000256" key="6">
    <source>
        <dbReference type="ARBA" id="ARBA00022692"/>
    </source>
</evidence>
<dbReference type="HOGENOM" id="CLU_001570_2_3_1"/>
<dbReference type="Gene3D" id="1.10.630.10">
    <property type="entry name" value="Cytochrome P450"/>
    <property type="match status" value="1"/>
</dbReference>
<reference evidence="16" key="2">
    <citation type="submission" date="2015-01" db="EMBL/GenBank/DDBJ databases">
        <title>Evolutionary Origins and Diversification of the Mycorrhizal Mutualists.</title>
        <authorList>
            <consortium name="DOE Joint Genome Institute"/>
            <consortium name="Mycorrhizal Genomics Consortium"/>
            <person name="Kohler A."/>
            <person name="Kuo A."/>
            <person name="Nagy L.G."/>
            <person name="Floudas D."/>
            <person name="Copeland A."/>
            <person name="Barry K.W."/>
            <person name="Cichocki N."/>
            <person name="Veneault-Fourrey C."/>
            <person name="LaButti K."/>
            <person name="Lindquist E.A."/>
            <person name="Lipzen A."/>
            <person name="Lundell T."/>
            <person name="Morin E."/>
            <person name="Murat C."/>
            <person name="Riley R."/>
            <person name="Ohm R."/>
            <person name="Sun H."/>
            <person name="Tunlid A."/>
            <person name="Henrissat B."/>
            <person name="Grigoriev I.V."/>
            <person name="Hibbett D.S."/>
            <person name="Martin F."/>
        </authorList>
    </citation>
    <scope>NUCLEOTIDE SEQUENCE [LARGE SCALE GENOMIC DNA]</scope>
    <source>
        <strain evidence="16">UH-Slu-Lm8-n1</strain>
    </source>
</reference>
<evidence type="ECO:0000256" key="3">
    <source>
        <dbReference type="ARBA" id="ARBA00005179"/>
    </source>
</evidence>
<dbReference type="GO" id="GO:0016705">
    <property type="term" value="F:oxidoreductase activity, acting on paired donors, with incorporation or reduction of molecular oxygen"/>
    <property type="evidence" value="ECO:0007669"/>
    <property type="project" value="InterPro"/>
</dbReference>
<dbReference type="Proteomes" id="UP000054485">
    <property type="component" value="Unassembled WGS sequence"/>
</dbReference>